<feature type="region of interest" description="Disordered" evidence="1">
    <location>
        <begin position="147"/>
        <end position="174"/>
    </location>
</feature>
<dbReference type="AlphaFoldDB" id="A0A1H8A4L0"/>
<sequence>MTDPTTARLLGSLDTQVEATRRALCALRLDPSPDVDDYLWHIEQVADLYKLCGEHASLLTATPPTRDTAQVLTVLGRTAGCLGQAGAHLGFGLGHLPYALPTEDGASAAGESAVRTRAALAQEVHQARTELFLAHSALHCEIQRLRAPSPTRTPGAPSHAVAAPTSPVATRSRP</sequence>
<proteinExistence type="predicted"/>
<dbReference type="EMBL" id="FOAZ01000041">
    <property type="protein sequence ID" value="SEM65640.1"/>
    <property type="molecule type" value="Genomic_DNA"/>
</dbReference>
<reference evidence="3" key="1">
    <citation type="submission" date="2016-10" db="EMBL/GenBank/DDBJ databases">
        <authorList>
            <person name="Varghese N."/>
        </authorList>
    </citation>
    <scope>NUCLEOTIDE SEQUENCE [LARGE SCALE GENOMIC DNA]</scope>
    <source>
        <strain evidence="3">DSM 45096 / BCRC 16803 / CGMCC 4.1857 / CIP 109030 / JCM 12277 / KCTC 19219 / NBRC 100920 / 33214</strain>
    </source>
</reference>
<evidence type="ECO:0000313" key="3">
    <source>
        <dbReference type="Proteomes" id="UP000183015"/>
    </source>
</evidence>
<dbReference type="Proteomes" id="UP000183015">
    <property type="component" value="Unassembled WGS sequence"/>
</dbReference>
<accession>A0A1H8A4L0</accession>
<evidence type="ECO:0000313" key="2">
    <source>
        <dbReference type="EMBL" id="SEM65640.1"/>
    </source>
</evidence>
<dbReference type="STRING" id="235985.SAMN05414137_1418"/>
<name>A0A1H8A4L0_STRJI</name>
<dbReference type="RefSeq" id="WP_042459737.1">
    <property type="nucleotide sequence ID" value="NZ_BBPN01000061.1"/>
</dbReference>
<gene>
    <name evidence="2" type="ORF">SAMN05414137_1418</name>
</gene>
<evidence type="ECO:0000256" key="1">
    <source>
        <dbReference type="SAM" id="MobiDB-lite"/>
    </source>
</evidence>
<keyword evidence="3" id="KW-1185">Reference proteome</keyword>
<protein>
    <submittedName>
        <fullName evidence="2">Uncharacterized protein</fullName>
    </submittedName>
</protein>
<organism evidence="2 3">
    <name type="scientific">Streptacidiphilus jiangxiensis</name>
    <dbReference type="NCBI Taxonomy" id="235985"/>
    <lineage>
        <taxon>Bacteria</taxon>
        <taxon>Bacillati</taxon>
        <taxon>Actinomycetota</taxon>
        <taxon>Actinomycetes</taxon>
        <taxon>Kitasatosporales</taxon>
        <taxon>Streptomycetaceae</taxon>
        <taxon>Streptacidiphilus</taxon>
    </lineage>
</organism>